<comment type="caution">
    <text evidence="1">The sequence shown here is derived from an EMBL/GenBank/DDBJ whole genome shotgun (WGS) entry which is preliminary data.</text>
</comment>
<reference evidence="2" key="1">
    <citation type="journal article" date="2019" name="Int. J. Syst. Evol. Microbiol.">
        <title>The Global Catalogue of Microorganisms (GCM) 10K type strain sequencing project: providing services to taxonomists for standard genome sequencing and annotation.</title>
        <authorList>
            <consortium name="The Broad Institute Genomics Platform"/>
            <consortium name="The Broad Institute Genome Sequencing Center for Infectious Disease"/>
            <person name="Wu L."/>
            <person name="Ma J."/>
        </authorList>
    </citation>
    <scope>NUCLEOTIDE SEQUENCE [LARGE SCALE GENOMIC DNA]</scope>
    <source>
        <strain evidence="2">CECT 7184</strain>
    </source>
</reference>
<sequence>MGVSLYYPLGNSWAVNSGITYTKLSSDLYLEVLLTGITADSRLHYIGVSASADLYYMECGTFDNLCQYGCSVEKVVYGTLKTDYIVDSVLQESTLEKDQIKNDTNFLNAGLGVNYSITDHVGIYFEPGIRYHFDDKSTVYTIYKDKPLN</sequence>
<dbReference type="EMBL" id="JAUFQU010000074">
    <property type="protein sequence ID" value="MDN3710087.1"/>
    <property type="molecule type" value="Genomic_DNA"/>
</dbReference>
<evidence type="ECO:0000313" key="1">
    <source>
        <dbReference type="EMBL" id="MDN3710087.1"/>
    </source>
</evidence>
<feature type="non-terminal residue" evidence="1">
    <location>
        <position position="149"/>
    </location>
</feature>
<protein>
    <submittedName>
        <fullName evidence="1">Uncharacterized protein</fullName>
    </submittedName>
</protein>
<accession>A0ABT8D0G0</accession>
<name>A0ABT8D0G0_9FLAO</name>
<keyword evidence="2" id="KW-1185">Reference proteome</keyword>
<proteinExistence type="predicted"/>
<dbReference type="Proteomes" id="UP001242368">
    <property type="component" value="Unassembled WGS sequence"/>
</dbReference>
<organism evidence="1 2">
    <name type="scientific">Paenimyroides ceti</name>
    <dbReference type="NCBI Taxonomy" id="395087"/>
    <lineage>
        <taxon>Bacteria</taxon>
        <taxon>Pseudomonadati</taxon>
        <taxon>Bacteroidota</taxon>
        <taxon>Flavobacteriia</taxon>
        <taxon>Flavobacteriales</taxon>
        <taxon>Flavobacteriaceae</taxon>
        <taxon>Paenimyroides</taxon>
    </lineage>
</organism>
<evidence type="ECO:0000313" key="2">
    <source>
        <dbReference type="Proteomes" id="UP001242368"/>
    </source>
</evidence>
<gene>
    <name evidence="1" type="ORF">QW060_24650</name>
</gene>